<dbReference type="GO" id="GO:0003677">
    <property type="term" value="F:DNA binding"/>
    <property type="evidence" value="ECO:0007669"/>
    <property type="project" value="InterPro"/>
</dbReference>
<proteinExistence type="predicted"/>
<accession>A0A8J3USS4</accession>
<dbReference type="SUPFAM" id="SSF52540">
    <property type="entry name" value="P-loop containing nucleoside triphosphate hydrolases"/>
    <property type="match status" value="1"/>
</dbReference>
<keyword evidence="2" id="KW-0067">ATP-binding</keyword>
<dbReference type="Pfam" id="PF00196">
    <property type="entry name" value="GerE"/>
    <property type="match status" value="1"/>
</dbReference>
<dbReference type="SUPFAM" id="SSF48452">
    <property type="entry name" value="TPR-like"/>
    <property type="match status" value="1"/>
</dbReference>
<dbReference type="InterPro" id="IPR016032">
    <property type="entry name" value="Sig_transdc_resp-reg_C-effctor"/>
</dbReference>
<evidence type="ECO:0000313" key="5">
    <source>
        <dbReference type="EMBL" id="GII43950.1"/>
    </source>
</evidence>
<protein>
    <recommendedName>
        <fullName evidence="4">HTH luxR-type domain-containing protein</fullName>
    </recommendedName>
</protein>
<comment type="caution">
    <text evidence="5">The sequence shown here is derived from an EMBL/GenBank/DDBJ whole genome shotgun (WGS) entry which is preliminary data.</text>
</comment>
<dbReference type="Gene3D" id="1.25.40.10">
    <property type="entry name" value="Tetratricopeptide repeat domain"/>
    <property type="match status" value="1"/>
</dbReference>
<organism evidence="5 6">
    <name type="scientific">Planotetraspora silvatica</name>
    <dbReference type="NCBI Taxonomy" id="234614"/>
    <lineage>
        <taxon>Bacteria</taxon>
        <taxon>Bacillati</taxon>
        <taxon>Actinomycetota</taxon>
        <taxon>Actinomycetes</taxon>
        <taxon>Streptosporangiales</taxon>
        <taxon>Streptosporangiaceae</taxon>
        <taxon>Planotetraspora</taxon>
    </lineage>
</organism>
<dbReference type="CDD" id="cd06170">
    <property type="entry name" value="LuxR_C_like"/>
    <property type="match status" value="1"/>
</dbReference>
<evidence type="ECO:0000256" key="2">
    <source>
        <dbReference type="ARBA" id="ARBA00022840"/>
    </source>
</evidence>
<evidence type="ECO:0000313" key="6">
    <source>
        <dbReference type="Proteomes" id="UP000644610"/>
    </source>
</evidence>
<evidence type="ECO:0000256" key="3">
    <source>
        <dbReference type="SAM" id="MobiDB-lite"/>
    </source>
</evidence>
<evidence type="ECO:0000256" key="1">
    <source>
        <dbReference type="ARBA" id="ARBA00022741"/>
    </source>
</evidence>
<dbReference type="GO" id="GO:0004016">
    <property type="term" value="F:adenylate cyclase activity"/>
    <property type="evidence" value="ECO:0007669"/>
    <property type="project" value="TreeGrafter"/>
</dbReference>
<gene>
    <name evidence="5" type="ORF">Psi02_03740</name>
</gene>
<dbReference type="GO" id="GO:0006355">
    <property type="term" value="P:regulation of DNA-templated transcription"/>
    <property type="evidence" value="ECO:0007669"/>
    <property type="project" value="InterPro"/>
</dbReference>
<sequence length="946" mass="100080">MIRRADDRASGTSVGAPPGREAEVARLRTLLAGGPAAAFVLVSGEPGIGKSRLLSAFAAAAEHHGVPALSGRATEMASGIPWALLVDALDDAEMRPELAPHADRLRARLAARTPAAAVTGVERHRTHRRSRALVEAAAARSGLLLLLDDVHWADAASAELIDYLVRHPARSTVVVISVRTGRLPTMLDRSLAASVAPVFPMSLGPLSLEDARSLMPGTSPAAGRRLYEIGRGNPLYLEILGQLPPRAVDQLSDVAAVADGARVGLGALIARELATLRAPLATVVQAASVVGEPLDSALVAVVAEMTEDEVRGALDELVARDVLRASDGRLLFRHPLVRAAAYRMTGHSWRTAAHHRAAGHLAGQNAPLSLRAEHLRHGIFPGDLDGSRLLATAALESLSVAPAAAARWLRAALWALPDDPGNAERRCHLRLALAKALNASGRFNEGRAILHELVAGDGPSRYAALECLGAAERALGRLPEARALLSAELDRTAGAGPRARVGLLVELAAVDMLGGDWRAGAENAAEALRCAGPGSRPGLSAVATAMTALAELYRCRFGRGLTRLEEARRAADALNDLELCDDLDIMAVLAWGEFLVDEHRDALRHVERGLRTARRYGHDDVVPQLYVVRSVVHARLGMASQALADAEDGEEIARHLDSAELRTFVQAVKSLPLLWREGPVAALPAIADARDGHTLRSVWWRDIADQAMAEARFLAGDPDGCRALLAGRPGSGSGSGTGDLGPHAPSVYALRSQAEVACGDLKTGWEWYARAAAVAERGAPRAQLGSVARARAVIAQARGDHAAGAAAARNAVNCFAAESLPIDEGLAWMLLAELTSRLGDSRAAQRHLGAARELFTDCGASWLARQVGREQRRAGARGKRGSQPAGLSGREREIAELATQGLTNRQIAERLFLSPRTVETHLAKVFQKLGVSTRTALAHRLAESSG</sequence>
<name>A0A8J3USS4_9ACTN</name>
<dbReference type="EMBL" id="BOOQ01000002">
    <property type="protein sequence ID" value="GII43950.1"/>
    <property type="molecule type" value="Genomic_DNA"/>
</dbReference>
<dbReference type="PROSITE" id="PS50043">
    <property type="entry name" value="HTH_LUXR_2"/>
    <property type="match status" value="1"/>
</dbReference>
<dbReference type="PRINTS" id="PR00038">
    <property type="entry name" value="HTHLUXR"/>
</dbReference>
<dbReference type="RefSeq" id="WP_203971090.1">
    <property type="nucleotide sequence ID" value="NZ_BAAAKY010000005.1"/>
</dbReference>
<dbReference type="InterPro" id="IPR036388">
    <property type="entry name" value="WH-like_DNA-bd_sf"/>
</dbReference>
<reference evidence="5" key="1">
    <citation type="submission" date="2021-01" db="EMBL/GenBank/DDBJ databases">
        <title>Whole genome shotgun sequence of Planotetraspora silvatica NBRC 100141.</title>
        <authorList>
            <person name="Komaki H."/>
            <person name="Tamura T."/>
        </authorList>
    </citation>
    <scope>NUCLEOTIDE SEQUENCE</scope>
    <source>
        <strain evidence="5">NBRC 100141</strain>
    </source>
</reference>
<evidence type="ECO:0000259" key="4">
    <source>
        <dbReference type="PROSITE" id="PS50043"/>
    </source>
</evidence>
<dbReference type="PANTHER" id="PTHR16305:SF35">
    <property type="entry name" value="TRANSCRIPTIONAL ACTIVATOR DOMAIN"/>
    <property type="match status" value="1"/>
</dbReference>
<feature type="domain" description="HTH luxR-type" evidence="4">
    <location>
        <begin position="880"/>
        <end position="945"/>
    </location>
</feature>
<dbReference type="Pfam" id="PF13191">
    <property type="entry name" value="AAA_16"/>
    <property type="match status" value="1"/>
</dbReference>
<dbReference type="AlphaFoldDB" id="A0A8J3USS4"/>
<dbReference type="SUPFAM" id="SSF46894">
    <property type="entry name" value="C-terminal effector domain of the bipartite response regulators"/>
    <property type="match status" value="1"/>
</dbReference>
<feature type="region of interest" description="Disordered" evidence="3">
    <location>
        <begin position="1"/>
        <end position="20"/>
    </location>
</feature>
<keyword evidence="1" id="KW-0547">Nucleotide-binding</keyword>
<dbReference type="SMART" id="SM00421">
    <property type="entry name" value="HTH_LUXR"/>
    <property type="match status" value="1"/>
</dbReference>
<dbReference type="Gene3D" id="1.10.10.10">
    <property type="entry name" value="Winged helix-like DNA-binding domain superfamily/Winged helix DNA-binding domain"/>
    <property type="match status" value="1"/>
</dbReference>
<dbReference type="InterPro" id="IPR011990">
    <property type="entry name" value="TPR-like_helical_dom_sf"/>
</dbReference>
<dbReference type="InterPro" id="IPR041664">
    <property type="entry name" value="AAA_16"/>
</dbReference>
<dbReference type="Gene3D" id="3.40.50.300">
    <property type="entry name" value="P-loop containing nucleotide triphosphate hydrolases"/>
    <property type="match status" value="1"/>
</dbReference>
<dbReference type="PANTHER" id="PTHR16305">
    <property type="entry name" value="TESTICULAR SOLUBLE ADENYLYL CYCLASE"/>
    <property type="match status" value="1"/>
</dbReference>
<dbReference type="Proteomes" id="UP000644610">
    <property type="component" value="Unassembled WGS sequence"/>
</dbReference>
<dbReference type="GO" id="GO:0005524">
    <property type="term" value="F:ATP binding"/>
    <property type="evidence" value="ECO:0007669"/>
    <property type="project" value="UniProtKB-KW"/>
</dbReference>
<dbReference type="InterPro" id="IPR027417">
    <property type="entry name" value="P-loop_NTPase"/>
</dbReference>
<dbReference type="InterPro" id="IPR000792">
    <property type="entry name" value="Tscrpt_reg_LuxR_C"/>
</dbReference>
<keyword evidence="6" id="KW-1185">Reference proteome</keyword>
<dbReference type="GO" id="GO:0005737">
    <property type="term" value="C:cytoplasm"/>
    <property type="evidence" value="ECO:0007669"/>
    <property type="project" value="TreeGrafter"/>
</dbReference>
<feature type="region of interest" description="Disordered" evidence="3">
    <location>
        <begin position="869"/>
        <end position="891"/>
    </location>
</feature>